<name>J9H1R8_9ZZZZ</name>
<proteinExistence type="predicted"/>
<dbReference type="EMBL" id="AMCI01000888">
    <property type="protein sequence ID" value="EJX07390.1"/>
    <property type="molecule type" value="Genomic_DNA"/>
</dbReference>
<organism evidence="1">
    <name type="scientific">gut metagenome</name>
    <dbReference type="NCBI Taxonomy" id="749906"/>
    <lineage>
        <taxon>unclassified sequences</taxon>
        <taxon>metagenomes</taxon>
        <taxon>organismal metagenomes</taxon>
    </lineage>
</organism>
<sequence length="53" mass="6071">NRNGCFREMTQILVYRMAHPLGLGLTHQFNSAFRIQFGEQEAKTRAVIPYTGT</sequence>
<gene>
    <name evidence="1" type="ORF">EVA_04498</name>
</gene>
<protein>
    <submittedName>
        <fullName evidence="1">Uncharacterized protein</fullName>
    </submittedName>
</protein>
<evidence type="ECO:0000313" key="1">
    <source>
        <dbReference type="EMBL" id="EJX07390.1"/>
    </source>
</evidence>
<reference evidence="1" key="1">
    <citation type="journal article" date="2012" name="PLoS ONE">
        <title>Gene sets for utilization of primary and secondary nutrition supplies in the distal gut of endangered iberian lynx.</title>
        <authorList>
            <person name="Alcaide M."/>
            <person name="Messina E."/>
            <person name="Richter M."/>
            <person name="Bargiela R."/>
            <person name="Peplies J."/>
            <person name="Huws S.A."/>
            <person name="Newbold C.J."/>
            <person name="Golyshin P.N."/>
            <person name="Simon M.A."/>
            <person name="Lopez G."/>
            <person name="Yakimov M.M."/>
            <person name="Ferrer M."/>
        </authorList>
    </citation>
    <scope>NUCLEOTIDE SEQUENCE</scope>
</reference>
<dbReference type="AlphaFoldDB" id="J9H1R8"/>
<feature type="non-terminal residue" evidence="1">
    <location>
        <position position="1"/>
    </location>
</feature>
<comment type="caution">
    <text evidence="1">The sequence shown here is derived from an EMBL/GenBank/DDBJ whole genome shotgun (WGS) entry which is preliminary data.</text>
</comment>
<accession>J9H1R8</accession>